<comment type="caution">
    <text evidence="2">The sequence shown here is derived from an EMBL/GenBank/DDBJ whole genome shotgun (WGS) entry which is preliminary data.</text>
</comment>
<protein>
    <recommendedName>
        <fullName evidence="4">Secreted protein</fullName>
    </recommendedName>
</protein>
<proteinExistence type="predicted"/>
<feature type="chain" id="PRO_5042836634" description="Secreted protein" evidence="1">
    <location>
        <begin position="23"/>
        <end position="83"/>
    </location>
</feature>
<reference evidence="3" key="1">
    <citation type="submission" date="2022-10" db="EMBL/GenBank/DDBJ databases">
        <title>Genome assembly of Pristionchus species.</title>
        <authorList>
            <person name="Yoshida K."/>
            <person name="Sommer R.J."/>
        </authorList>
    </citation>
    <scope>NUCLEOTIDE SEQUENCE [LARGE SCALE GENOMIC DNA]</scope>
    <source>
        <strain evidence="3">RS5460</strain>
    </source>
</reference>
<gene>
    <name evidence="2" type="ORF">PMAYCL1PPCAC_22240</name>
</gene>
<keyword evidence="3" id="KW-1185">Reference proteome</keyword>
<evidence type="ECO:0008006" key="4">
    <source>
        <dbReference type="Google" id="ProtNLM"/>
    </source>
</evidence>
<feature type="non-terminal residue" evidence="2">
    <location>
        <position position="83"/>
    </location>
</feature>
<accession>A0AAN5CXF5</accession>
<evidence type="ECO:0000313" key="3">
    <source>
        <dbReference type="Proteomes" id="UP001328107"/>
    </source>
</evidence>
<keyword evidence="1" id="KW-0732">Signal</keyword>
<sequence length="83" mass="8785">AAEMSHIVGILCFLSILNICSAVTCVKWVMHNELHSDTCTGDVCLSFIYGGSVRNMGCGTNVVFSNRTGCFGFTQAVAGMLCA</sequence>
<dbReference type="EMBL" id="BTRK01000005">
    <property type="protein sequence ID" value="GMR52045.1"/>
    <property type="molecule type" value="Genomic_DNA"/>
</dbReference>
<dbReference type="Proteomes" id="UP001328107">
    <property type="component" value="Unassembled WGS sequence"/>
</dbReference>
<evidence type="ECO:0000256" key="1">
    <source>
        <dbReference type="SAM" id="SignalP"/>
    </source>
</evidence>
<name>A0AAN5CXF5_9BILA</name>
<feature type="non-terminal residue" evidence="2">
    <location>
        <position position="1"/>
    </location>
</feature>
<feature type="signal peptide" evidence="1">
    <location>
        <begin position="1"/>
        <end position="22"/>
    </location>
</feature>
<dbReference type="AlphaFoldDB" id="A0AAN5CXF5"/>
<organism evidence="2 3">
    <name type="scientific">Pristionchus mayeri</name>
    <dbReference type="NCBI Taxonomy" id="1317129"/>
    <lineage>
        <taxon>Eukaryota</taxon>
        <taxon>Metazoa</taxon>
        <taxon>Ecdysozoa</taxon>
        <taxon>Nematoda</taxon>
        <taxon>Chromadorea</taxon>
        <taxon>Rhabditida</taxon>
        <taxon>Rhabditina</taxon>
        <taxon>Diplogasteromorpha</taxon>
        <taxon>Diplogasteroidea</taxon>
        <taxon>Neodiplogasteridae</taxon>
        <taxon>Pristionchus</taxon>
    </lineage>
</organism>
<evidence type="ECO:0000313" key="2">
    <source>
        <dbReference type="EMBL" id="GMR52045.1"/>
    </source>
</evidence>